<organism evidence="2 3">
    <name type="scientific">[Ruminococcus] torques</name>
    <dbReference type="NCBI Taxonomy" id="33039"/>
    <lineage>
        <taxon>Bacteria</taxon>
        <taxon>Bacillati</taxon>
        <taxon>Bacillota</taxon>
        <taxon>Clostridia</taxon>
        <taxon>Lachnospirales</taxon>
        <taxon>Lachnospiraceae</taxon>
        <taxon>Mediterraneibacter</taxon>
    </lineage>
</organism>
<sequence length="325" mass="36105">MKKFLSVLLAACLCCGMLAGCGKEKSITNDFDSSTNQNENIAGYSFEVPEAWEKGEKFTENTLYFYPSQGMLTVMYSESEVSILNDSDRESFIEGMASGFEEFKLVNESETVVNDEKAYKFEMKVKMAGDDYSVSMVTFDCGFGLVSFMLGTLQTSDEDYSADFDKVLQSIEKPLPFTKTIDDVCFMYSMLQSSDEYSFVSEGVQEASDGSTMEILYESENGAMITILGDEDENLTLVSVSAEGEEYFSSMCVMALIGSGVYNNNSSKEIPLNLSADSLKELGTEPTDAIIEVANGISYFLQKNDDGSYRMIIQRDAETKEDYLH</sequence>
<dbReference type="Gene3D" id="3.40.1000.10">
    <property type="entry name" value="Mog1/PsbP, alpha/beta/alpha sandwich"/>
    <property type="match status" value="1"/>
</dbReference>
<reference evidence="2 3" key="1">
    <citation type="submission" date="2015-09" db="EMBL/GenBank/DDBJ databases">
        <authorList>
            <consortium name="Pathogen Informatics"/>
        </authorList>
    </citation>
    <scope>NUCLEOTIDE SEQUENCE [LARGE SCALE GENOMIC DNA]</scope>
    <source>
        <strain evidence="2 3">2789STDY5834841</strain>
    </source>
</reference>
<dbReference type="AlphaFoldDB" id="A0A174B9Y1"/>
<keyword evidence="1" id="KW-0732">Signal</keyword>
<feature type="signal peptide" evidence="1">
    <location>
        <begin position="1"/>
        <end position="19"/>
    </location>
</feature>
<dbReference type="RefSeq" id="WP_004846321.1">
    <property type="nucleotide sequence ID" value="NZ_CAUBRL010000001.1"/>
</dbReference>
<proteinExistence type="predicted"/>
<feature type="chain" id="PRO_5039430236" evidence="1">
    <location>
        <begin position="20"/>
        <end position="325"/>
    </location>
</feature>
<dbReference type="EMBL" id="CYZO01000014">
    <property type="protein sequence ID" value="CUN96455.1"/>
    <property type="molecule type" value="Genomic_DNA"/>
</dbReference>
<gene>
    <name evidence="2" type="ORF">ERS852456_01259</name>
</gene>
<dbReference type="Proteomes" id="UP000095787">
    <property type="component" value="Unassembled WGS sequence"/>
</dbReference>
<evidence type="ECO:0000313" key="3">
    <source>
        <dbReference type="Proteomes" id="UP000095787"/>
    </source>
</evidence>
<accession>A0A174B9Y1</accession>
<evidence type="ECO:0000256" key="1">
    <source>
        <dbReference type="SAM" id="SignalP"/>
    </source>
</evidence>
<dbReference type="PROSITE" id="PS51257">
    <property type="entry name" value="PROKAR_LIPOPROTEIN"/>
    <property type="match status" value="1"/>
</dbReference>
<name>A0A174B9Y1_9FIRM</name>
<protein>
    <submittedName>
        <fullName evidence="2">Uncharacterized protein</fullName>
    </submittedName>
</protein>
<evidence type="ECO:0000313" key="2">
    <source>
        <dbReference type="EMBL" id="CUN96455.1"/>
    </source>
</evidence>